<organism evidence="1">
    <name type="scientific">viral metagenome</name>
    <dbReference type="NCBI Taxonomy" id="1070528"/>
    <lineage>
        <taxon>unclassified sequences</taxon>
        <taxon>metagenomes</taxon>
        <taxon>organismal metagenomes</taxon>
    </lineage>
</organism>
<evidence type="ECO:0008006" key="2">
    <source>
        <dbReference type="Google" id="ProtNLM"/>
    </source>
</evidence>
<accession>A0A6C0KPV5</accession>
<evidence type="ECO:0000313" key="1">
    <source>
        <dbReference type="EMBL" id="QHU18740.1"/>
    </source>
</evidence>
<sequence length="224" mass="26161">MPTDTVLLNNLIYRKIDKYVGFLDTGGGMTFQFRNPDIVTNLPYREEPVLDYLPKKVIVFFGNDYFNNQIYLFDYIHKKFNVIHTVPKRLTPYPMLHKNLNYALFQLEFEGKKEVFLFDTGATTTRNKRNYGISFLDGTIFDRLQDTYKVIKKYDDDGSPCIIIPEIVIFDTIVKNVTFLRKEKNAFSIFMTNQTGIKHIGAIGGNVLKQFKIICDYKNKVIYV</sequence>
<name>A0A6C0KPV5_9ZZZZ</name>
<dbReference type="AlphaFoldDB" id="A0A6C0KPV5"/>
<protein>
    <recommendedName>
        <fullName evidence="2">Peptidase A2 domain-containing protein</fullName>
    </recommendedName>
</protein>
<dbReference type="EMBL" id="MN740937">
    <property type="protein sequence ID" value="QHU18740.1"/>
    <property type="molecule type" value="Genomic_DNA"/>
</dbReference>
<proteinExistence type="predicted"/>
<reference evidence="1" key="1">
    <citation type="journal article" date="2020" name="Nature">
        <title>Giant virus diversity and host interactions through global metagenomics.</title>
        <authorList>
            <person name="Schulz F."/>
            <person name="Roux S."/>
            <person name="Paez-Espino D."/>
            <person name="Jungbluth S."/>
            <person name="Walsh D.A."/>
            <person name="Denef V.J."/>
            <person name="McMahon K.D."/>
            <person name="Konstantinidis K.T."/>
            <person name="Eloe-Fadrosh E.A."/>
            <person name="Kyrpides N.C."/>
            <person name="Woyke T."/>
        </authorList>
    </citation>
    <scope>NUCLEOTIDE SEQUENCE</scope>
    <source>
        <strain evidence="1">GVMAG-S-3300013006-158</strain>
    </source>
</reference>